<dbReference type="InterPro" id="IPR037165">
    <property type="entry name" value="AldOxase/xan_DH_Mopterin-bd_sf"/>
</dbReference>
<dbReference type="Pfam" id="PF02738">
    <property type="entry name" value="MoCoBD_1"/>
    <property type="match status" value="1"/>
</dbReference>
<dbReference type="SUPFAM" id="SSF56003">
    <property type="entry name" value="Molybdenum cofactor-binding domain"/>
    <property type="match status" value="2"/>
</dbReference>
<dbReference type="PANTHER" id="PTHR47495:SF3">
    <property type="entry name" value="BLR6219 PROTEIN"/>
    <property type="match status" value="1"/>
</dbReference>
<proteinExistence type="predicted"/>
<dbReference type="RefSeq" id="WP_184021989.1">
    <property type="nucleotide sequence ID" value="NZ_JACIJC010000008.1"/>
</dbReference>
<dbReference type="Proteomes" id="UP000549617">
    <property type="component" value="Unassembled WGS sequence"/>
</dbReference>
<accession>A0A7W9EHG6</accession>
<evidence type="ECO:0000313" key="3">
    <source>
        <dbReference type="Proteomes" id="UP000549617"/>
    </source>
</evidence>
<dbReference type="Gene3D" id="3.30.365.10">
    <property type="entry name" value="Aldehyde oxidase/xanthine dehydrogenase, molybdopterin binding domain"/>
    <property type="match status" value="4"/>
</dbReference>
<dbReference type="AlphaFoldDB" id="A0A7W9EHG6"/>
<dbReference type="EC" id="1.3.99.16" evidence="2"/>
<reference evidence="2 3" key="1">
    <citation type="submission" date="2020-08" db="EMBL/GenBank/DDBJ databases">
        <title>Genomic Encyclopedia of Type Strains, Phase IV (KMG-IV): sequencing the most valuable type-strain genomes for metagenomic binning, comparative biology and taxonomic classification.</title>
        <authorList>
            <person name="Goeker M."/>
        </authorList>
    </citation>
    <scope>NUCLEOTIDE SEQUENCE [LARGE SCALE GENOMIC DNA]</scope>
    <source>
        <strain evidence="2 3">DSM 25079</strain>
    </source>
</reference>
<name>A0A7W9EHG6_9SPHN</name>
<gene>
    <name evidence="2" type="ORF">FHS49_003802</name>
</gene>
<dbReference type="Gene3D" id="3.90.1170.50">
    <property type="entry name" value="Aldehyde oxidase/xanthine dehydrogenase, a/b hammerhead"/>
    <property type="match status" value="1"/>
</dbReference>
<comment type="caution">
    <text evidence="2">The sequence shown here is derived from an EMBL/GenBank/DDBJ whole genome shotgun (WGS) entry which is preliminary data.</text>
</comment>
<sequence length="729" mass="78051">MQPDTTVLTRRAFLSASLLAGGGLALDFTIPVQAAVPAGASVLGAFVSIAPNGAITIMGKNPEIGQGIKTSLAMMIADELDADWAQVSVVQADVDPDRYGPQFAGASLSTPTNWLPMRRAGAAARDMLLRAAATRWNVPIDQIKTAKGRLIHGATKRSLGYGDVASAAAMLTPPDLQTVKLKSPDQFSIIGQPTRGVDSGRVIRGEPLFGIDTRLTGMLYAAYEAPPAHGAKLRSADLSAAKAAPGVKHVFQIQGAGGPGGVVEGIAILATNWWYANEARAKLVLDWDMTAAKGHSSEDYAAQAKALLDANAGIDFERSGDPAKAMAGAAKRIKSRYDYPFLAHATLEPQNCTALYQNGQIEIWAPSQQPQPGRELIAKELGIPLDKQIVHITRIGGGFGRRLNNDYMAQAAAIAKALPGVPVQLLWSREDDTRRDFYRPGGWHEFEAGVDGDGKIVAFTNHFATFGADGKSQRFANMAERHFPARLVPNLAFTQSYMKIGIPMGALRAPTSNAMAFCFQGFLDEVAVLGGRDLPSLILELCAEDKIVGDADAPDIAPKGFHTARARAVVEKVVEISKWAERPKEKGRGRGFAFYFCHQGYFAEVVDVSVADDKSITVHKIWAAGDVGRQIVNPMMAEAQVRGSILDGLAQALEGQKITFTDGAIEQSNFSDFRLGRIDRNPDVEIAWVLSDFHPSGLGEPALPPVIPALTNAIYAATGTRVRSLPIEL</sequence>
<dbReference type="InterPro" id="IPR052516">
    <property type="entry name" value="N-heterocyclic_Hydroxylase"/>
</dbReference>
<keyword evidence="3" id="KW-1185">Reference proteome</keyword>
<dbReference type="GO" id="GO:0047121">
    <property type="term" value="F:isoquinoline 1-oxidoreductase activity"/>
    <property type="evidence" value="ECO:0007669"/>
    <property type="project" value="UniProtKB-EC"/>
</dbReference>
<dbReference type="EMBL" id="JACIJC010000008">
    <property type="protein sequence ID" value="MBB5687756.1"/>
    <property type="molecule type" value="Genomic_DNA"/>
</dbReference>
<dbReference type="SMART" id="SM01008">
    <property type="entry name" value="Ald_Xan_dh_C"/>
    <property type="match status" value="1"/>
</dbReference>
<evidence type="ECO:0000313" key="2">
    <source>
        <dbReference type="EMBL" id="MBB5687756.1"/>
    </source>
</evidence>
<protein>
    <submittedName>
        <fullName evidence="2">Isoquinoline 1-oxidoreductase beta subunit</fullName>
        <ecNumber evidence="2">1.3.99.16</ecNumber>
    </submittedName>
</protein>
<dbReference type="PANTHER" id="PTHR47495">
    <property type="entry name" value="ALDEHYDE DEHYDROGENASE"/>
    <property type="match status" value="1"/>
</dbReference>
<feature type="domain" description="Aldehyde oxidase/xanthine dehydrogenase a/b hammerhead" evidence="1">
    <location>
        <begin position="204"/>
        <end position="291"/>
    </location>
</feature>
<dbReference type="InterPro" id="IPR006311">
    <property type="entry name" value="TAT_signal"/>
</dbReference>
<keyword evidence="2" id="KW-0560">Oxidoreductase</keyword>
<dbReference type="InterPro" id="IPR012368">
    <property type="entry name" value="OxRdtase_Mopterin-bd_su_IorB"/>
</dbReference>
<dbReference type="PROSITE" id="PS51318">
    <property type="entry name" value="TAT"/>
    <property type="match status" value="1"/>
</dbReference>
<dbReference type="PIRSF" id="PIRSF036389">
    <property type="entry name" value="IOR_B"/>
    <property type="match status" value="1"/>
</dbReference>
<dbReference type="InterPro" id="IPR000674">
    <property type="entry name" value="Ald_Oxase/Xan_DH_a/b"/>
</dbReference>
<evidence type="ECO:0000259" key="1">
    <source>
        <dbReference type="SMART" id="SM01008"/>
    </source>
</evidence>
<organism evidence="2 3">
    <name type="scientific">Sphingobium boeckii</name>
    <dbReference type="NCBI Taxonomy" id="1082345"/>
    <lineage>
        <taxon>Bacteria</taxon>
        <taxon>Pseudomonadati</taxon>
        <taxon>Pseudomonadota</taxon>
        <taxon>Alphaproteobacteria</taxon>
        <taxon>Sphingomonadales</taxon>
        <taxon>Sphingomonadaceae</taxon>
        <taxon>Sphingobium</taxon>
    </lineage>
</organism>
<dbReference type="InterPro" id="IPR008274">
    <property type="entry name" value="AldOxase/xan_DH_MoCoBD1"/>
</dbReference>
<dbReference type="Pfam" id="PF20256">
    <property type="entry name" value="MoCoBD_2"/>
    <property type="match status" value="2"/>
</dbReference>
<dbReference type="InterPro" id="IPR046867">
    <property type="entry name" value="AldOxase/xan_DH_MoCoBD2"/>
</dbReference>